<evidence type="ECO:0000256" key="1">
    <source>
        <dbReference type="SAM" id="MobiDB-lite"/>
    </source>
</evidence>
<feature type="compositionally biased region" description="Polar residues" evidence="1">
    <location>
        <begin position="1"/>
        <end position="10"/>
    </location>
</feature>
<feature type="non-terminal residue" evidence="2">
    <location>
        <position position="1"/>
    </location>
</feature>
<evidence type="ECO:0000313" key="2">
    <source>
        <dbReference type="EMBL" id="CEL00062.1"/>
    </source>
</evidence>
<feature type="non-terminal residue" evidence="2">
    <location>
        <position position="90"/>
    </location>
</feature>
<proteinExistence type="predicted"/>
<feature type="compositionally biased region" description="Polar residues" evidence="1">
    <location>
        <begin position="25"/>
        <end position="37"/>
    </location>
</feature>
<accession>A0A0B7C4E9</accession>
<feature type="region of interest" description="Disordered" evidence="1">
    <location>
        <begin position="67"/>
        <end position="90"/>
    </location>
</feature>
<feature type="region of interest" description="Disordered" evidence="1">
    <location>
        <begin position="1"/>
        <end position="43"/>
    </location>
</feature>
<dbReference type="AlphaFoldDB" id="A0A0B7C4E9"/>
<name>A0A0B7C4E9_9EUPU</name>
<gene>
    <name evidence="2" type="primary">ORF222757</name>
</gene>
<sequence length="90" mass="10301">QIYTPVQNGHDQVVHTKSNEETDGNDIQSQKDGSNLKTVDASKLDSRMPVTNNAATRARNIYLRENGSHLYEHRRRNTDSYSEDGFYSEK</sequence>
<dbReference type="EMBL" id="HACG01053191">
    <property type="protein sequence ID" value="CEL00062.1"/>
    <property type="molecule type" value="Transcribed_RNA"/>
</dbReference>
<protein>
    <submittedName>
        <fullName evidence="2">Uncharacterized protein</fullName>
    </submittedName>
</protein>
<organism evidence="2">
    <name type="scientific">Arion vulgaris</name>
    <dbReference type="NCBI Taxonomy" id="1028688"/>
    <lineage>
        <taxon>Eukaryota</taxon>
        <taxon>Metazoa</taxon>
        <taxon>Spiralia</taxon>
        <taxon>Lophotrochozoa</taxon>
        <taxon>Mollusca</taxon>
        <taxon>Gastropoda</taxon>
        <taxon>Heterobranchia</taxon>
        <taxon>Euthyneura</taxon>
        <taxon>Panpulmonata</taxon>
        <taxon>Eupulmonata</taxon>
        <taxon>Stylommatophora</taxon>
        <taxon>Helicina</taxon>
        <taxon>Arionoidea</taxon>
        <taxon>Arionidae</taxon>
        <taxon>Arion</taxon>
    </lineage>
</organism>
<reference evidence="2" key="1">
    <citation type="submission" date="2014-12" db="EMBL/GenBank/DDBJ databases">
        <title>Insight into the proteome of Arion vulgaris.</title>
        <authorList>
            <person name="Aradska J."/>
            <person name="Bulat T."/>
            <person name="Smidak R."/>
            <person name="Sarate P."/>
            <person name="Gangsoo J."/>
            <person name="Sialana F."/>
            <person name="Bilban M."/>
            <person name="Lubec G."/>
        </authorList>
    </citation>
    <scope>NUCLEOTIDE SEQUENCE</scope>
    <source>
        <tissue evidence="2">Skin</tissue>
    </source>
</reference>